<evidence type="ECO:0000313" key="4">
    <source>
        <dbReference type="EMBL" id="KPL80940.1"/>
    </source>
</evidence>
<feature type="domain" description="Glucose/Sorbosone dehydrogenase" evidence="3">
    <location>
        <begin position="90"/>
        <end position="425"/>
    </location>
</feature>
<dbReference type="Pfam" id="PF07995">
    <property type="entry name" value="GSDH"/>
    <property type="match status" value="1"/>
</dbReference>
<dbReference type="InterPro" id="IPR011041">
    <property type="entry name" value="Quinoprot_gluc/sorb_DH_b-prop"/>
</dbReference>
<evidence type="ECO:0000256" key="1">
    <source>
        <dbReference type="SAM" id="MobiDB-lite"/>
    </source>
</evidence>
<evidence type="ECO:0000256" key="2">
    <source>
        <dbReference type="SAM" id="SignalP"/>
    </source>
</evidence>
<sequence>MSAHLPVRPLLLGLMFILALSACQPAPTALPAAVTPAVNTPVPTTAPAQPTPPPLDPTQAAPEPTQPEPTQPAPPADPAALTWREVVSGLNKPVDLTYAPGEEQRVYVVEQAGVIRIIENGALLAEPFLDLRSRVGSQGSEQGLLGLAFHPQYAQNGWLYVNYTDRQGNSLVARFTRSAAAAQADPQSEAVLLRVEQPYGNHNGGGVVFGPDGFLYLSFGDGGSANDPLGAGQSTDTLLGKILRVDVNTGQGYTIPADNPFAAGGGRAEIWAWGLRNPWRFSFDRLTGDVYIADVGQNKYEEINYWPAGSPPNANFGWDLREASHPFEGSVPAGLQLTDPVWEYNHSRGCSVTGGYVYRGQALTEWQGVYIFGDYCSGLIWGLRQAEGGWQVQQMFDTDANISAFGLDTQGELYLLDHRTGRVLRLERVR</sequence>
<reference evidence="4 5" key="1">
    <citation type="submission" date="2015-07" db="EMBL/GenBank/DDBJ databases">
        <title>Genome sequence of Levilinea saccharolytica DSM 16555.</title>
        <authorList>
            <person name="Hemp J."/>
            <person name="Ward L.M."/>
            <person name="Pace L.A."/>
            <person name="Fischer W.W."/>
        </authorList>
    </citation>
    <scope>NUCLEOTIDE SEQUENCE [LARGE SCALE GENOMIC DNA]</scope>
    <source>
        <strain evidence="4 5">KIBI-1</strain>
    </source>
</reference>
<keyword evidence="5" id="KW-1185">Reference proteome</keyword>
<proteinExistence type="predicted"/>
<organism evidence="4 5">
    <name type="scientific">Levilinea saccharolytica</name>
    <dbReference type="NCBI Taxonomy" id="229921"/>
    <lineage>
        <taxon>Bacteria</taxon>
        <taxon>Bacillati</taxon>
        <taxon>Chloroflexota</taxon>
        <taxon>Anaerolineae</taxon>
        <taxon>Anaerolineales</taxon>
        <taxon>Anaerolineaceae</taxon>
        <taxon>Levilinea</taxon>
    </lineage>
</organism>
<protein>
    <recommendedName>
        <fullName evidence="3">Glucose/Sorbosone dehydrogenase domain-containing protein</fullName>
    </recommendedName>
</protein>
<dbReference type="PANTHER" id="PTHR19328">
    <property type="entry name" value="HEDGEHOG-INTERACTING PROTEIN"/>
    <property type="match status" value="1"/>
</dbReference>
<dbReference type="PANTHER" id="PTHR19328:SF75">
    <property type="entry name" value="ALDOSE SUGAR DEHYDROGENASE YLII"/>
    <property type="match status" value="1"/>
</dbReference>
<comment type="caution">
    <text evidence="4">The sequence shown here is derived from an EMBL/GenBank/DDBJ whole genome shotgun (WGS) entry which is preliminary data.</text>
</comment>
<accession>A0A0P6XL06</accession>
<feature type="chain" id="PRO_5006133111" description="Glucose/Sorbosone dehydrogenase domain-containing protein" evidence="2">
    <location>
        <begin position="26"/>
        <end position="430"/>
    </location>
</feature>
<dbReference type="InterPro" id="IPR011042">
    <property type="entry name" value="6-blade_b-propeller_TolB-like"/>
</dbReference>
<evidence type="ECO:0000259" key="3">
    <source>
        <dbReference type="Pfam" id="PF07995"/>
    </source>
</evidence>
<evidence type="ECO:0000313" key="5">
    <source>
        <dbReference type="Proteomes" id="UP000050501"/>
    </source>
</evidence>
<dbReference type="RefSeq" id="WP_075071125.1">
    <property type="nucleotide sequence ID" value="NZ_LGCM01000038.1"/>
</dbReference>
<dbReference type="PATRIC" id="fig|229921.5.peg.536"/>
<dbReference type="EMBL" id="LGCM01000038">
    <property type="protein sequence ID" value="KPL80940.1"/>
    <property type="molecule type" value="Genomic_DNA"/>
</dbReference>
<feature type="region of interest" description="Disordered" evidence="1">
    <location>
        <begin position="41"/>
        <end position="78"/>
    </location>
</feature>
<dbReference type="Gene3D" id="2.120.10.30">
    <property type="entry name" value="TolB, C-terminal domain"/>
    <property type="match status" value="1"/>
</dbReference>
<dbReference type="STRING" id="229921.ADN01_10665"/>
<name>A0A0P6XL06_9CHLR</name>
<feature type="signal peptide" evidence="2">
    <location>
        <begin position="1"/>
        <end position="25"/>
    </location>
</feature>
<gene>
    <name evidence="4" type="ORF">ADN01_10665</name>
</gene>
<dbReference type="SUPFAM" id="SSF50952">
    <property type="entry name" value="Soluble quinoprotein glucose dehydrogenase"/>
    <property type="match status" value="1"/>
</dbReference>
<dbReference type="Proteomes" id="UP000050501">
    <property type="component" value="Unassembled WGS sequence"/>
</dbReference>
<dbReference type="AlphaFoldDB" id="A0A0P6XL06"/>
<feature type="compositionally biased region" description="Pro residues" evidence="1">
    <location>
        <begin position="64"/>
        <end position="77"/>
    </location>
</feature>
<keyword evidence="2" id="KW-0732">Signal</keyword>
<dbReference type="InterPro" id="IPR012938">
    <property type="entry name" value="Glc/Sorbosone_DH"/>
</dbReference>